<dbReference type="InterPro" id="IPR006222">
    <property type="entry name" value="GCVT_N"/>
</dbReference>
<dbReference type="SUPFAM" id="SSF54373">
    <property type="entry name" value="FAD-linked reductases, C-terminal domain"/>
    <property type="match status" value="1"/>
</dbReference>
<dbReference type="Pfam" id="PF08669">
    <property type="entry name" value="GCV_T_C"/>
    <property type="match status" value="1"/>
</dbReference>
<dbReference type="SUPFAM" id="SSF103025">
    <property type="entry name" value="Folate-binding domain"/>
    <property type="match status" value="1"/>
</dbReference>
<evidence type="ECO:0000313" key="7">
    <source>
        <dbReference type="EMBL" id="KGM32541.1"/>
    </source>
</evidence>
<feature type="domain" description="Aminomethyltransferase C-terminal" evidence="5">
    <location>
        <begin position="720"/>
        <end position="802"/>
    </location>
</feature>
<evidence type="ECO:0000259" key="3">
    <source>
        <dbReference type="Pfam" id="PF01266"/>
    </source>
</evidence>
<dbReference type="InterPro" id="IPR029043">
    <property type="entry name" value="GcvT/YgfZ_C"/>
</dbReference>
<dbReference type="InterPro" id="IPR028896">
    <property type="entry name" value="GcvT/YgfZ/DmdA"/>
</dbReference>
<keyword evidence="2" id="KW-0560">Oxidoreductase</keyword>
<proteinExistence type="inferred from homology"/>
<evidence type="ECO:0000313" key="8">
    <source>
        <dbReference type="Proteomes" id="UP000029995"/>
    </source>
</evidence>
<dbReference type="Gene3D" id="3.30.9.10">
    <property type="entry name" value="D-Amino Acid Oxidase, subunit A, domain 2"/>
    <property type="match status" value="1"/>
</dbReference>
<protein>
    <submittedName>
        <fullName evidence="7">FAD-dependent oxidoreductase</fullName>
    </submittedName>
</protein>
<evidence type="ECO:0000256" key="1">
    <source>
        <dbReference type="ARBA" id="ARBA00008609"/>
    </source>
</evidence>
<dbReference type="Gene3D" id="3.30.70.1400">
    <property type="entry name" value="Aminomethyltransferase beta-barrel domains"/>
    <property type="match status" value="1"/>
</dbReference>
<dbReference type="Proteomes" id="UP000029995">
    <property type="component" value="Unassembled WGS sequence"/>
</dbReference>
<dbReference type="InterPro" id="IPR036188">
    <property type="entry name" value="FAD/NAD-bd_sf"/>
</dbReference>
<dbReference type="GO" id="GO:0016491">
    <property type="term" value="F:oxidoreductase activity"/>
    <property type="evidence" value="ECO:0007669"/>
    <property type="project" value="UniProtKB-KW"/>
</dbReference>
<evidence type="ECO:0000256" key="2">
    <source>
        <dbReference type="ARBA" id="ARBA00023002"/>
    </source>
</evidence>
<dbReference type="OrthoDB" id="9804379at2"/>
<organism evidence="7 8">
    <name type="scientific">Inquilinus limosus MP06</name>
    <dbReference type="NCBI Taxonomy" id="1398085"/>
    <lineage>
        <taxon>Bacteria</taxon>
        <taxon>Pseudomonadati</taxon>
        <taxon>Pseudomonadota</taxon>
        <taxon>Alphaproteobacteria</taxon>
        <taxon>Rhodospirillales</taxon>
        <taxon>Rhodospirillaceae</taxon>
        <taxon>Inquilinus</taxon>
    </lineage>
</organism>
<dbReference type="InterPro" id="IPR032503">
    <property type="entry name" value="FAO_M"/>
</dbReference>
<dbReference type="InterPro" id="IPR027266">
    <property type="entry name" value="TrmE/GcvT-like"/>
</dbReference>
<evidence type="ECO:0000259" key="6">
    <source>
        <dbReference type="Pfam" id="PF16350"/>
    </source>
</evidence>
<reference evidence="7 8" key="1">
    <citation type="submission" date="2014-01" db="EMBL/GenBank/DDBJ databases">
        <title>Genome sequence determination for a cystic fibrosis isolate, Inquilinus limosus.</title>
        <authorList>
            <person name="Pino M."/>
            <person name="Di Conza J."/>
            <person name="Gutkind G."/>
        </authorList>
    </citation>
    <scope>NUCLEOTIDE SEQUENCE [LARGE SCALE GENOMIC DNA]</scope>
    <source>
        <strain evidence="7 8">MP06</strain>
    </source>
</reference>
<dbReference type="RefSeq" id="WP_034843030.1">
    <property type="nucleotide sequence ID" value="NZ_JANX01000301.1"/>
</dbReference>
<dbReference type="InterPro" id="IPR006076">
    <property type="entry name" value="FAD-dep_OxRdtase"/>
</dbReference>
<dbReference type="Pfam" id="PF01266">
    <property type="entry name" value="DAO"/>
    <property type="match status" value="1"/>
</dbReference>
<dbReference type="Pfam" id="PF01571">
    <property type="entry name" value="GCV_T"/>
    <property type="match status" value="1"/>
</dbReference>
<dbReference type="SUPFAM" id="SSF51905">
    <property type="entry name" value="FAD/NAD(P)-binding domain"/>
    <property type="match status" value="1"/>
</dbReference>
<feature type="domain" description="GCVT N-terminal" evidence="4">
    <location>
        <begin position="425"/>
        <end position="697"/>
    </location>
</feature>
<dbReference type="Gene3D" id="2.40.30.110">
    <property type="entry name" value="Aminomethyltransferase beta-barrel domains"/>
    <property type="match status" value="1"/>
</dbReference>
<dbReference type="AlphaFoldDB" id="A0A0A0D1D6"/>
<name>A0A0A0D1D6_9PROT</name>
<comment type="similarity">
    <text evidence="1">Belongs to the GcvT family.</text>
</comment>
<dbReference type="Pfam" id="PF16350">
    <property type="entry name" value="FAO_M"/>
    <property type="match status" value="1"/>
</dbReference>
<feature type="domain" description="FAD dependent oxidoreductase" evidence="3">
    <location>
        <begin position="10"/>
        <end position="365"/>
    </location>
</feature>
<evidence type="ECO:0000259" key="4">
    <source>
        <dbReference type="Pfam" id="PF01571"/>
    </source>
</evidence>
<dbReference type="PANTHER" id="PTHR43757:SF11">
    <property type="entry name" value="SARCOSINE DEHYDROGENASE"/>
    <property type="match status" value="1"/>
</dbReference>
<dbReference type="InterPro" id="IPR013977">
    <property type="entry name" value="GcvT_C"/>
</dbReference>
<gene>
    <name evidence="7" type="ORF">P409_20805</name>
</gene>
<comment type="caution">
    <text evidence="7">The sequence shown here is derived from an EMBL/GenBank/DDBJ whole genome shotgun (WGS) entry which is preliminary data.</text>
</comment>
<feature type="domain" description="FAD dependent oxidoreductase central" evidence="6">
    <location>
        <begin position="369"/>
        <end position="423"/>
    </location>
</feature>
<dbReference type="Gene3D" id="3.30.1360.120">
    <property type="entry name" value="Probable tRNA modification gtpase trme, domain 1"/>
    <property type="match status" value="1"/>
</dbReference>
<sequence length="810" mass="87983">MTAFPTQARTVVIGGGIVGVSTAYHLARLGWADTVVIERHKLTSGSTFHAAGLVGQLRSSANITQLLGHSVRLYTELERETGLATGWKMNGGLRLACTEARWTELKRQATTARSFGLEMHLLSPKEAQDLWPLMRVDDLVGAAFLPTDGQANPSDITQSLAKGARMAGAAIWEDTEVTGIETRDGRVTAVVTSRGRIACEAAVNCAGQWARDLGRMVGVNVPLVSVEHQYMVTEPIEGVTRTLPTLRDPDRLTYWKEEVGGLVMGGYEPNPIAWAVDGIPEGFNFQLLQPDWDHFQQIMELALGRVPALETAGVKELIAGPESFTPDGNFILGEAPELRGFYVGAGFNAFGIASGGGAGKALAEWIAGGEPPYDLWPVDIRRFGRAQADVDWVRKRTLELYGKHYTIAWPNEEHASARPLRRSPLYDRLKAQGACFGEKLGWERPNWFAAPGEIPGFGRPSWFEAVAREHRAVREDVAVFDQSSFAKFALVGRDAEAALSWICANDVARPPGALIYTQMLNARGGIECDLTVARLAADRFHITTGTGFATHDFDWIARSIPKGADAHLVDVTSAYAVLSLMGPKARDVLQALTRDDVSNTGFPFGRVRQIAVAGAPVLALRITYVGELGWELHIPTEFAVGVYEAVMAAGAAHGIANAGYRAIETLRLEKGYRAWGSDIGPDHTPMEAGLGWAVKLKSAIPFQGREALEARRGQRLEKILATFTVDDPSVVLLGRETILRDGKPAGWLSSGGFGHTVGKPIGLGYVRDPAGLERDALLAGTYELEVATERVPCRVHLDPLYDPRMERVKG</sequence>
<dbReference type="Gene3D" id="3.50.50.60">
    <property type="entry name" value="FAD/NAD(P)-binding domain"/>
    <property type="match status" value="1"/>
</dbReference>
<accession>A0A0A0D1D6</accession>
<dbReference type="SUPFAM" id="SSF101790">
    <property type="entry name" value="Aminomethyltransferase beta-barrel domain"/>
    <property type="match status" value="1"/>
</dbReference>
<dbReference type="PANTHER" id="PTHR43757">
    <property type="entry name" value="AMINOMETHYLTRANSFERASE"/>
    <property type="match status" value="1"/>
</dbReference>
<dbReference type="EMBL" id="JANX01000301">
    <property type="protein sequence ID" value="KGM32541.1"/>
    <property type="molecule type" value="Genomic_DNA"/>
</dbReference>
<evidence type="ECO:0000259" key="5">
    <source>
        <dbReference type="Pfam" id="PF08669"/>
    </source>
</evidence>